<reference evidence="9" key="1">
    <citation type="submission" date="2015-12" db="EMBL/GenBank/DDBJ databases">
        <title>De novo transcriptome assembly of four potential Pierce s Disease insect vectors from Arizona vineyards.</title>
        <authorList>
            <person name="Tassone E.E."/>
        </authorList>
    </citation>
    <scope>NUCLEOTIDE SEQUENCE</scope>
</reference>
<protein>
    <recommendedName>
        <fullName evidence="7">HAP1 N-terminal domain-containing protein</fullName>
    </recommendedName>
</protein>
<dbReference type="GO" id="GO:0047496">
    <property type="term" value="P:vesicle transport along microtubule"/>
    <property type="evidence" value="ECO:0007669"/>
    <property type="project" value="TreeGrafter"/>
</dbReference>
<dbReference type="EMBL" id="GEDC01020394">
    <property type="protein sequence ID" value="JAS16904.1"/>
    <property type="molecule type" value="Transcribed_RNA"/>
</dbReference>
<dbReference type="AlphaFoldDB" id="A0A1B6EG82"/>
<feature type="compositionally biased region" description="Polar residues" evidence="6">
    <location>
        <begin position="390"/>
        <end position="430"/>
    </location>
</feature>
<feature type="domain" description="HAP1 N-terminal" evidence="7">
    <location>
        <begin position="19"/>
        <end position="302"/>
    </location>
</feature>
<evidence type="ECO:0000256" key="5">
    <source>
        <dbReference type="SAM" id="Coils"/>
    </source>
</evidence>
<dbReference type="GO" id="GO:0017022">
    <property type="term" value="F:myosin binding"/>
    <property type="evidence" value="ECO:0007669"/>
    <property type="project" value="TreeGrafter"/>
</dbReference>
<organism evidence="9">
    <name type="scientific">Clastoptera arizonana</name>
    <name type="common">Arizona spittle bug</name>
    <dbReference type="NCBI Taxonomy" id="38151"/>
    <lineage>
        <taxon>Eukaryota</taxon>
        <taxon>Metazoa</taxon>
        <taxon>Ecdysozoa</taxon>
        <taxon>Arthropoda</taxon>
        <taxon>Hexapoda</taxon>
        <taxon>Insecta</taxon>
        <taxon>Pterygota</taxon>
        <taxon>Neoptera</taxon>
        <taxon>Paraneoptera</taxon>
        <taxon>Hemiptera</taxon>
        <taxon>Auchenorrhyncha</taxon>
        <taxon>Cercopoidea</taxon>
        <taxon>Clastopteridae</taxon>
        <taxon>Clastoptera</taxon>
    </lineage>
</organism>
<feature type="compositionally biased region" description="Low complexity" evidence="6">
    <location>
        <begin position="368"/>
        <end position="389"/>
    </location>
</feature>
<feature type="non-terminal residue" evidence="9">
    <location>
        <position position="478"/>
    </location>
</feature>
<evidence type="ECO:0000256" key="2">
    <source>
        <dbReference type="ARBA" id="ARBA00007007"/>
    </source>
</evidence>
<dbReference type="GO" id="GO:0048311">
    <property type="term" value="P:mitochondrion distribution"/>
    <property type="evidence" value="ECO:0007669"/>
    <property type="project" value="TreeGrafter"/>
</dbReference>
<feature type="region of interest" description="Disordered" evidence="6">
    <location>
        <begin position="368"/>
        <end position="458"/>
    </location>
</feature>
<dbReference type="InterPro" id="IPR006933">
    <property type="entry name" value="HAP1_N"/>
</dbReference>
<dbReference type="PANTHER" id="PTHR15751">
    <property type="entry name" value="TRAFFICKING KINESIN-BINDING PROTEIN"/>
    <property type="match status" value="1"/>
</dbReference>
<keyword evidence="3 5" id="KW-0175">Coiled coil</keyword>
<evidence type="ECO:0000313" key="8">
    <source>
        <dbReference type="EMBL" id="JAS16904.1"/>
    </source>
</evidence>
<feature type="coiled-coil region" evidence="5">
    <location>
        <begin position="94"/>
        <end position="135"/>
    </location>
</feature>
<evidence type="ECO:0000256" key="3">
    <source>
        <dbReference type="ARBA" id="ARBA00023054"/>
    </source>
</evidence>
<evidence type="ECO:0000259" key="7">
    <source>
        <dbReference type="SMART" id="SM01424"/>
    </source>
</evidence>
<dbReference type="EMBL" id="GEDC01000414">
    <property type="protein sequence ID" value="JAS36884.1"/>
    <property type="molecule type" value="Transcribed_RNA"/>
</dbReference>
<dbReference type="InterPro" id="IPR051946">
    <property type="entry name" value="Intracell_Traff-Reg"/>
</dbReference>
<accession>A0A1B6EG82</accession>
<dbReference type="GO" id="GO:0031410">
    <property type="term" value="C:cytoplasmic vesicle"/>
    <property type="evidence" value="ECO:0007669"/>
    <property type="project" value="TreeGrafter"/>
</dbReference>
<name>A0A1B6EG82_9HEMI</name>
<dbReference type="InterPro" id="IPR022154">
    <property type="entry name" value="TRAK1/2_C"/>
</dbReference>
<dbReference type="Pfam" id="PF12448">
    <property type="entry name" value="Milton"/>
    <property type="match status" value="1"/>
</dbReference>
<dbReference type="PANTHER" id="PTHR15751:SF12">
    <property type="entry name" value="TRAFFICKING KINESIN-BINDING PROTEIN MILT"/>
    <property type="match status" value="1"/>
</dbReference>
<keyword evidence="4" id="KW-0496">Mitochondrion</keyword>
<evidence type="ECO:0000256" key="1">
    <source>
        <dbReference type="ARBA" id="ARBA00004173"/>
    </source>
</evidence>
<evidence type="ECO:0000313" key="9">
    <source>
        <dbReference type="EMBL" id="JAS36884.1"/>
    </source>
</evidence>
<evidence type="ECO:0000256" key="6">
    <source>
        <dbReference type="SAM" id="MobiDB-lite"/>
    </source>
</evidence>
<dbReference type="SMART" id="SM01424">
    <property type="entry name" value="HAP1_N"/>
    <property type="match status" value="1"/>
</dbReference>
<sequence>MNPAEAEELDRWLWQVKCQEELEAAGEVPDCMYHVARGGTHGPHPRLRMFLPALNKVLCSNRVSQMTKTYNDIEAVTRLLEEKEKDIELTARIGKELLTHNNKLETNVASLENELRIANEKITQLTHELQKKTELIQILTSDYDDSGSEAGTPTGQINFEVLQKRVCRLEEENISLRKEASQLAAATEDCELQEARLVSDLASQLALCRTDLSGITLDAEQQREEAITNKALAESLKQKLSAAEIKIITVTSENDELVTMINLARETQCELATELADLKEKYAEVMNLLQDAQEGLRHQRKKAQPRARGGLFPSLHTSLTTHNPDSIASELECSLFSELSLDSGIGVSSINVPSYKKVFETVRCASRGSSLGSGSSSGSSPGHGPRIISNSNYPSLNNTLPMSVSSSQKPRISSFSTSSRPPLLRSNFTALDSAGASDSESSEDFTYMSRGNPQTPAPADLEAALRRLTPGAVAARRA</sequence>
<gene>
    <name evidence="9" type="ORF">g.30971</name>
    <name evidence="8" type="ORF">g.30975</name>
</gene>
<evidence type="ECO:0000256" key="4">
    <source>
        <dbReference type="ARBA" id="ARBA00023128"/>
    </source>
</evidence>
<comment type="similarity">
    <text evidence="2">Belongs to the milton family.</text>
</comment>
<dbReference type="GO" id="GO:0006605">
    <property type="term" value="P:protein targeting"/>
    <property type="evidence" value="ECO:0007669"/>
    <property type="project" value="TreeGrafter"/>
</dbReference>
<dbReference type="GO" id="GO:0005739">
    <property type="term" value="C:mitochondrion"/>
    <property type="evidence" value="ECO:0007669"/>
    <property type="project" value="UniProtKB-SubCell"/>
</dbReference>
<proteinExistence type="inferred from homology"/>
<comment type="subcellular location">
    <subcellularLocation>
        <location evidence="1">Mitochondrion</location>
    </subcellularLocation>
</comment>
<feature type="coiled-coil region" evidence="5">
    <location>
        <begin position="233"/>
        <end position="295"/>
    </location>
</feature>
<dbReference type="Pfam" id="PF04849">
    <property type="entry name" value="HAP1_N"/>
    <property type="match status" value="1"/>
</dbReference>